<dbReference type="GeneID" id="34714830"/>
<gene>
    <name evidence="8" type="primary">DEP1</name>
    <name evidence="8" type="ORF">KLMA_20357</name>
</gene>
<keyword evidence="2" id="KW-0678">Repressor</keyword>
<dbReference type="GO" id="GO:0005654">
    <property type="term" value="C:nucleoplasm"/>
    <property type="evidence" value="ECO:0007669"/>
    <property type="project" value="UniProtKB-ARBA"/>
</dbReference>
<dbReference type="KEGG" id="kmx:KLMA_20357"/>
<evidence type="ECO:0000256" key="7">
    <source>
        <dbReference type="SAM" id="MobiDB-lite"/>
    </source>
</evidence>
<feature type="compositionally biased region" description="Polar residues" evidence="7">
    <location>
        <begin position="91"/>
        <end position="110"/>
    </location>
</feature>
<name>W0T600_KLUMD</name>
<keyword evidence="4" id="KW-0804">Transcription</keyword>
<dbReference type="AlphaFoldDB" id="W0T600"/>
<evidence type="ECO:0000256" key="4">
    <source>
        <dbReference type="ARBA" id="ARBA00023163"/>
    </source>
</evidence>
<feature type="region of interest" description="Disordered" evidence="7">
    <location>
        <begin position="1"/>
        <end position="46"/>
    </location>
</feature>
<dbReference type="SMART" id="SM01401">
    <property type="entry name" value="Sds3"/>
    <property type="match status" value="1"/>
</dbReference>
<feature type="region of interest" description="Disordered" evidence="7">
    <location>
        <begin position="74"/>
        <end position="393"/>
    </location>
</feature>
<keyword evidence="6" id="KW-0175">Coiled coil</keyword>
<evidence type="ECO:0000256" key="1">
    <source>
        <dbReference type="ARBA" id="ARBA00004123"/>
    </source>
</evidence>
<dbReference type="EMBL" id="AP012214">
    <property type="protein sequence ID" value="BAO38815.1"/>
    <property type="molecule type" value="Genomic_DNA"/>
</dbReference>
<dbReference type="GO" id="GO:0010468">
    <property type="term" value="P:regulation of gene expression"/>
    <property type="evidence" value="ECO:0007669"/>
    <property type="project" value="UniProtKB-ARBA"/>
</dbReference>
<proteinExistence type="predicted"/>
<feature type="compositionally biased region" description="Basic and acidic residues" evidence="7">
    <location>
        <begin position="256"/>
        <end position="283"/>
    </location>
</feature>
<feature type="compositionally biased region" description="Basic and acidic residues" evidence="7">
    <location>
        <begin position="230"/>
        <end position="244"/>
    </location>
</feature>
<evidence type="ECO:0000256" key="6">
    <source>
        <dbReference type="SAM" id="Coils"/>
    </source>
</evidence>
<evidence type="ECO:0000256" key="5">
    <source>
        <dbReference type="ARBA" id="ARBA00023242"/>
    </source>
</evidence>
<feature type="compositionally biased region" description="Basic and acidic residues" evidence="7">
    <location>
        <begin position="314"/>
        <end position="325"/>
    </location>
</feature>
<feature type="compositionally biased region" description="Basic and acidic residues" evidence="7">
    <location>
        <begin position="145"/>
        <end position="165"/>
    </location>
</feature>
<reference evidence="8 9" key="1">
    <citation type="journal article" date="2015" name="Biotechnol. Biofuels">
        <title>Genetic basis of the highly efficient yeast Kluyveromyces marxianus: complete genome sequence and transcriptome analyses.</title>
        <authorList>
            <person name="Lertwattanasakul N."/>
            <person name="Kosaka T."/>
            <person name="Hosoyama A."/>
            <person name="Suzuki Y."/>
            <person name="Rodrussamee N."/>
            <person name="Matsutani M."/>
            <person name="Murata M."/>
            <person name="Fujimoto N."/>
            <person name="Suprayogi"/>
            <person name="Tsuchikane K."/>
            <person name="Limtong S."/>
            <person name="Fujita N."/>
            <person name="Yamada M."/>
        </authorList>
    </citation>
    <scope>NUCLEOTIDE SEQUENCE [LARGE SCALE GENOMIC DNA]</scope>
    <source>
        <strain evidence="9">DMKU3-1042 / BCC 29191 / NBRC 104275</strain>
    </source>
</reference>
<dbReference type="Pfam" id="PF08598">
    <property type="entry name" value="Sds3"/>
    <property type="match status" value="1"/>
</dbReference>
<feature type="compositionally biased region" description="Basic and acidic residues" evidence="7">
    <location>
        <begin position="201"/>
        <end position="222"/>
    </location>
</feature>
<evidence type="ECO:0000313" key="9">
    <source>
        <dbReference type="Proteomes" id="UP000065495"/>
    </source>
</evidence>
<dbReference type="InterPro" id="IPR013907">
    <property type="entry name" value="Sds3"/>
</dbReference>
<protein>
    <submittedName>
        <fullName evidence="8">Sds3 super family</fullName>
    </submittedName>
</protein>
<sequence>MELHREAEETKQGINGADVDKEGSRNGSSETGDRIDSGSTTKLTKEVLDRIVSDSDSGNSNPNLNLAATSYSNKLKSRSLSKAGDLDYEDNSSSGLSKVTSPEHPNSVSLSDIYVSSDAETEKMDLEEDESRVKLSEMVVANGDDSTKPVAEDSNKDGHEDKQEILQEVDNGTAPSSDAGVEHNNDKSEVEEAGNAAVKGFSDEDKNDNLEHLGSAKEKEPTLPEQENNSAEKEELPEEEHASENGKTTADSPESGEEKSGVPEKRKLDEEPVKAEDETKGSDDNESTSIKTEQVFKKPKLPSDLKPGTYENEQETHRNGEHEGDIDADAEAEEEEVEDDGVLESELDDNNEDEEELEPEMEEEDDEDDTESKKKQDTENEDSAQSENGLSPMEIEKLRQEALSELTKIEVEFAKLRQSLYENKLAKLQNELQMCLDGSHPQLQTYYQKIDSIRDFKLKRMYQRQKYELECIDKETRATRTFIHQDFYRKVSDLKHKLLSDTTQKWYDINKERREMDVVVPEVNYHVPIKIANKSLSCITGYAAPAHPRRPGDVLSEDLLCENINFRYHNNPVDKLEVIVDRMRFNNELSDLDGLKRYYGGFPGAPELGSLKESEIHEDLTGIQHR</sequence>
<dbReference type="RefSeq" id="XP_022674685.1">
    <property type="nucleotide sequence ID" value="XM_022817971.1"/>
</dbReference>
<feature type="compositionally biased region" description="Basic and acidic residues" evidence="7">
    <location>
        <begin position="1"/>
        <end position="11"/>
    </location>
</feature>
<evidence type="ECO:0000256" key="2">
    <source>
        <dbReference type="ARBA" id="ARBA00022491"/>
    </source>
</evidence>
<keyword evidence="3" id="KW-0805">Transcription regulation</keyword>
<keyword evidence="5" id="KW-0539">Nucleus</keyword>
<dbReference type="OrthoDB" id="20886at2759"/>
<dbReference type="Proteomes" id="UP000065495">
    <property type="component" value="Chromosome 2"/>
</dbReference>
<evidence type="ECO:0000256" key="3">
    <source>
        <dbReference type="ARBA" id="ARBA00023015"/>
    </source>
</evidence>
<accession>W0T600</accession>
<feature type="coiled-coil region" evidence="6">
    <location>
        <begin position="399"/>
        <end position="431"/>
    </location>
</feature>
<dbReference type="Gene3D" id="1.20.5.1500">
    <property type="match status" value="1"/>
</dbReference>
<comment type="subcellular location">
    <subcellularLocation>
        <location evidence="1">Nucleus</location>
    </subcellularLocation>
</comment>
<dbReference type="PANTHER" id="PTHR21964">
    <property type="entry name" value="BREAST CANCER METASTASIS-SUPPRESSOR 1"/>
    <property type="match status" value="1"/>
</dbReference>
<evidence type="ECO:0000313" key="8">
    <source>
        <dbReference type="EMBL" id="BAO38815.1"/>
    </source>
</evidence>
<feature type="compositionally biased region" description="Acidic residues" evidence="7">
    <location>
        <begin position="326"/>
        <end position="370"/>
    </location>
</feature>
<dbReference type="VEuPathDB" id="FungiDB:KLMA_20357"/>
<feature type="compositionally biased region" description="Basic and acidic residues" evidence="7">
    <location>
        <begin position="180"/>
        <end position="190"/>
    </location>
</feature>
<organism evidence="8 9">
    <name type="scientific">Kluyveromyces marxianus (strain DMKU3-1042 / BCC 29191 / NBRC 104275)</name>
    <name type="common">Yeast</name>
    <name type="synonym">Candida kefyr</name>
    <dbReference type="NCBI Taxonomy" id="1003335"/>
    <lineage>
        <taxon>Eukaryota</taxon>
        <taxon>Fungi</taxon>
        <taxon>Dikarya</taxon>
        <taxon>Ascomycota</taxon>
        <taxon>Saccharomycotina</taxon>
        <taxon>Saccharomycetes</taxon>
        <taxon>Saccharomycetales</taxon>
        <taxon>Saccharomycetaceae</taxon>
        <taxon>Kluyveromyces</taxon>
    </lineage>
</organism>